<keyword evidence="3" id="KW-1185">Reference proteome</keyword>
<evidence type="ECO:0000313" key="2">
    <source>
        <dbReference type="EMBL" id="KVG38288.1"/>
    </source>
</evidence>
<dbReference type="InterPro" id="IPR002562">
    <property type="entry name" value="3'-5'_exonuclease_dom"/>
</dbReference>
<dbReference type="STRING" id="59895.A0A103PW57"/>
<organism evidence="2 3">
    <name type="scientific">Cynara cardunculus var. scolymus</name>
    <name type="common">Globe artichoke</name>
    <name type="synonym">Cynara scolymus</name>
    <dbReference type="NCBI Taxonomy" id="59895"/>
    <lineage>
        <taxon>Eukaryota</taxon>
        <taxon>Viridiplantae</taxon>
        <taxon>Streptophyta</taxon>
        <taxon>Embryophyta</taxon>
        <taxon>Tracheophyta</taxon>
        <taxon>Spermatophyta</taxon>
        <taxon>Magnoliopsida</taxon>
        <taxon>eudicotyledons</taxon>
        <taxon>Gunneridae</taxon>
        <taxon>Pentapetalae</taxon>
        <taxon>asterids</taxon>
        <taxon>campanulids</taxon>
        <taxon>Asterales</taxon>
        <taxon>Asteraceae</taxon>
        <taxon>Carduoideae</taxon>
        <taxon>Cardueae</taxon>
        <taxon>Carduinae</taxon>
        <taxon>Cynara</taxon>
    </lineage>
</organism>
<dbReference type="PANTHER" id="PTHR12124">
    <property type="entry name" value="POLYMYOSITIS/SCLERODERMA AUTOANTIGEN-RELATED"/>
    <property type="match status" value="1"/>
</dbReference>
<evidence type="ECO:0000313" key="3">
    <source>
        <dbReference type="Proteomes" id="UP000243975"/>
    </source>
</evidence>
<dbReference type="GO" id="GO:0071051">
    <property type="term" value="P:poly(A)-dependent snoRNA 3'-end processing"/>
    <property type="evidence" value="ECO:0007669"/>
    <property type="project" value="TreeGrafter"/>
</dbReference>
<protein>
    <submittedName>
        <fullName evidence="2">3'-5' exonuclease domain-containing protein</fullName>
    </submittedName>
</protein>
<dbReference type="GO" id="GO:0071037">
    <property type="term" value="P:nuclear polyadenylation-dependent snRNA catabolic process"/>
    <property type="evidence" value="ECO:0007669"/>
    <property type="project" value="TreeGrafter"/>
</dbReference>
<dbReference type="GO" id="GO:0071040">
    <property type="term" value="P:nuclear polyadenylation-dependent antisense transcript catabolic process"/>
    <property type="evidence" value="ECO:0007669"/>
    <property type="project" value="TreeGrafter"/>
</dbReference>
<dbReference type="GO" id="GO:0071044">
    <property type="term" value="P:histone mRNA catabolic process"/>
    <property type="evidence" value="ECO:0007669"/>
    <property type="project" value="TreeGrafter"/>
</dbReference>
<dbReference type="InterPro" id="IPR012337">
    <property type="entry name" value="RNaseH-like_sf"/>
</dbReference>
<dbReference type="PANTHER" id="PTHR12124:SF47">
    <property type="entry name" value="EXOSOME COMPONENT 10"/>
    <property type="match status" value="1"/>
</dbReference>
<dbReference type="InterPro" id="IPR045092">
    <property type="entry name" value="Rrp6-like"/>
</dbReference>
<reference evidence="2 3" key="1">
    <citation type="journal article" date="2016" name="Sci. Rep.">
        <title>The genome sequence of the outbreeding globe artichoke constructed de novo incorporating a phase-aware low-pass sequencing strategy of F1 progeny.</title>
        <authorList>
            <person name="Scaglione D."/>
            <person name="Reyes-Chin-Wo S."/>
            <person name="Acquadro A."/>
            <person name="Froenicke L."/>
            <person name="Portis E."/>
            <person name="Beitel C."/>
            <person name="Tirone M."/>
            <person name="Mauro R."/>
            <person name="Lo Monaco A."/>
            <person name="Mauromicale G."/>
            <person name="Faccioli P."/>
            <person name="Cattivelli L."/>
            <person name="Rieseberg L."/>
            <person name="Michelmore R."/>
            <person name="Lanteri S."/>
        </authorList>
    </citation>
    <scope>NUCLEOTIDE SEQUENCE [LARGE SCALE GENOMIC DNA]</scope>
    <source>
        <strain evidence="2">2C</strain>
    </source>
</reference>
<keyword evidence="2" id="KW-0269">Exonuclease</keyword>
<dbReference type="InterPro" id="IPR036397">
    <property type="entry name" value="RNaseH_sf"/>
</dbReference>
<dbReference type="EMBL" id="LEKV01008231">
    <property type="protein sequence ID" value="KVG38288.1"/>
    <property type="molecule type" value="Genomic_DNA"/>
</dbReference>
<dbReference type="GO" id="GO:0071038">
    <property type="term" value="P:TRAMP-dependent tRNA surveillance pathway"/>
    <property type="evidence" value="ECO:0007669"/>
    <property type="project" value="TreeGrafter"/>
</dbReference>
<sequence>MDLPTNTHLSHFPIIVYDCGDVAKNGLYNVNVHSISQETSESFRALANTTNENITDDAEASEHMMDLKAITECDRLQAHQCTSKTTLLIKVVANLTCFITDICKVLAKGTSQNCRMVAHIGGAERTAAACRNLHSLLQISTRTEDFIVDTLKLRVHIGPYLPKIFKDPTKKKVMHGADKDILWLQRDFGIYV</sequence>
<dbReference type="Proteomes" id="UP000243975">
    <property type="component" value="Unassembled WGS sequence"/>
</dbReference>
<dbReference type="Pfam" id="PF01612">
    <property type="entry name" value="DNA_pol_A_exo1"/>
    <property type="match status" value="1"/>
</dbReference>
<name>A0A103PW57_CYNCS</name>
<feature type="domain" description="3'-5' exonuclease" evidence="1">
    <location>
        <begin position="129"/>
        <end position="192"/>
    </location>
</feature>
<dbReference type="GO" id="GO:0071035">
    <property type="term" value="P:nuclear polyadenylation-dependent rRNA catabolic process"/>
    <property type="evidence" value="ECO:0007669"/>
    <property type="project" value="TreeGrafter"/>
</dbReference>
<comment type="caution">
    <text evidence="2">The sequence shown here is derived from an EMBL/GenBank/DDBJ whole genome shotgun (WGS) entry which is preliminary data.</text>
</comment>
<dbReference type="GO" id="GO:0000175">
    <property type="term" value="F:3'-5'-RNA exonuclease activity"/>
    <property type="evidence" value="ECO:0007669"/>
    <property type="project" value="InterPro"/>
</dbReference>
<proteinExistence type="predicted"/>
<dbReference type="AlphaFoldDB" id="A0A103PW57"/>
<dbReference type="GO" id="GO:0071036">
    <property type="term" value="P:nuclear polyadenylation-dependent snoRNA catabolic process"/>
    <property type="evidence" value="ECO:0007669"/>
    <property type="project" value="TreeGrafter"/>
</dbReference>
<dbReference type="GO" id="GO:0000467">
    <property type="term" value="P:exonucleolytic trimming to generate mature 3'-end of 5.8S rRNA from tricistronic rRNA transcript (SSU-rRNA, 5.8S rRNA, LSU-rRNA)"/>
    <property type="evidence" value="ECO:0007669"/>
    <property type="project" value="InterPro"/>
</dbReference>
<dbReference type="GO" id="GO:0005730">
    <property type="term" value="C:nucleolus"/>
    <property type="evidence" value="ECO:0007669"/>
    <property type="project" value="TreeGrafter"/>
</dbReference>
<keyword evidence="2" id="KW-0540">Nuclease</keyword>
<gene>
    <name evidence="2" type="ORF">Ccrd_026456</name>
</gene>
<keyword evidence="2" id="KW-0378">Hydrolase</keyword>
<dbReference type="Gramene" id="KVG38288">
    <property type="protein sequence ID" value="KVG38288"/>
    <property type="gene ID" value="Ccrd_026456"/>
</dbReference>
<dbReference type="SUPFAM" id="SSF53098">
    <property type="entry name" value="Ribonuclease H-like"/>
    <property type="match status" value="1"/>
</dbReference>
<dbReference type="GO" id="GO:0071039">
    <property type="term" value="P:nuclear polyadenylation-dependent CUT catabolic process"/>
    <property type="evidence" value="ECO:0007669"/>
    <property type="project" value="TreeGrafter"/>
</dbReference>
<dbReference type="GO" id="GO:0003727">
    <property type="term" value="F:single-stranded RNA binding"/>
    <property type="evidence" value="ECO:0007669"/>
    <property type="project" value="TreeGrafter"/>
</dbReference>
<accession>A0A103PW57</accession>
<dbReference type="GO" id="GO:0000176">
    <property type="term" value="C:nuclear exosome (RNase complex)"/>
    <property type="evidence" value="ECO:0007669"/>
    <property type="project" value="TreeGrafter"/>
</dbReference>
<dbReference type="Gene3D" id="3.30.420.10">
    <property type="entry name" value="Ribonuclease H-like superfamily/Ribonuclease H"/>
    <property type="match status" value="1"/>
</dbReference>
<evidence type="ECO:0000259" key="1">
    <source>
        <dbReference type="Pfam" id="PF01612"/>
    </source>
</evidence>